<dbReference type="PROSITE" id="PS51918">
    <property type="entry name" value="RADICAL_SAM"/>
    <property type="match status" value="1"/>
</dbReference>
<gene>
    <name evidence="6" type="ORF">JW744_00945</name>
</gene>
<dbReference type="PANTHER" id="PTHR21180:SF9">
    <property type="entry name" value="TYPE II SECRETION SYSTEM PROTEIN K"/>
    <property type="match status" value="1"/>
</dbReference>
<name>A0A938YMN9_9ARCH</name>
<dbReference type="EMBL" id="JAFGDB010000015">
    <property type="protein sequence ID" value="MBN2067014.1"/>
    <property type="molecule type" value="Genomic_DNA"/>
</dbReference>
<organism evidence="6 7">
    <name type="scientific">Candidatus Iainarchaeum sp</name>
    <dbReference type="NCBI Taxonomy" id="3101447"/>
    <lineage>
        <taxon>Archaea</taxon>
        <taxon>Candidatus Iainarchaeota</taxon>
        <taxon>Candidatus Iainarchaeia</taxon>
        <taxon>Candidatus Iainarchaeales</taxon>
        <taxon>Candidatus Iainarchaeaceae</taxon>
        <taxon>Candidatus Iainarchaeum</taxon>
    </lineage>
</organism>
<evidence type="ECO:0000256" key="4">
    <source>
        <dbReference type="ARBA" id="ARBA00023014"/>
    </source>
</evidence>
<accession>A0A938YMN9</accession>
<dbReference type="GO" id="GO:0051536">
    <property type="term" value="F:iron-sulfur cluster binding"/>
    <property type="evidence" value="ECO:0007669"/>
    <property type="project" value="UniProtKB-KW"/>
</dbReference>
<dbReference type="AlphaFoldDB" id="A0A938YMN9"/>
<proteinExistence type="predicted"/>
<dbReference type="SFLD" id="SFLDG01102">
    <property type="entry name" value="Uncharacterised_Radical_SAM_Su"/>
    <property type="match status" value="1"/>
</dbReference>
<dbReference type="PANTHER" id="PTHR21180">
    <property type="entry name" value="ENDONUCLEASE/EXONUCLEASE/PHOSPHATASE FAMILY DOMAIN-CONTAINING PROTEIN 1"/>
    <property type="match status" value="1"/>
</dbReference>
<keyword evidence="3" id="KW-0408">Iron</keyword>
<dbReference type="InterPro" id="IPR051675">
    <property type="entry name" value="Endo/Exo/Phosphatase_dom_1"/>
</dbReference>
<evidence type="ECO:0000256" key="3">
    <source>
        <dbReference type="ARBA" id="ARBA00023004"/>
    </source>
</evidence>
<dbReference type="InterPro" id="IPR023874">
    <property type="entry name" value="DNA_rSAM_put"/>
</dbReference>
<dbReference type="InterPro" id="IPR058240">
    <property type="entry name" value="rSAM_sf"/>
</dbReference>
<dbReference type="SUPFAM" id="SSF47781">
    <property type="entry name" value="RuvA domain 2-like"/>
    <property type="match status" value="1"/>
</dbReference>
<dbReference type="Pfam" id="PF12836">
    <property type="entry name" value="HHH_3"/>
    <property type="match status" value="1"/>
</dbReference>
<dbReference type="GO" id="GO:0003824">
    <property type="term" value="F:catalytic activity"/>
    <property type="evidence" value="ECO:0007669"/>
    <property type="project" value="InterPro"/>
</dbReference>
<sequence>MALLEKLQTLGNAASWDSCGGVKQKSMKKAGIPASYSSFIYDCANSSEPCRLMKVLQSNSCIHDCRYCVNNKCGSKAELAPIELAKSFNSLERAGHVEGLFLSSAVTGEADRTAEKMIESARLLRQRFRFHGYIHLKALPTMSKHLIFEMASLANRLSLNLEAVDKEHWQELGSTKDYRRDLQQRLLWLDEAKRRGKLTSFTTQLILGAAGENDLDVLEKMRWMYENTKLHRTYFSAFQPIKGTALEKQQAEKALREYQLYQSDWLLRIYGFKLKEIKLGLNEQNKFGNARDIKMAIAANNPNQFPVDVNCATKEELLRVPGIGPVGAERVLKIRQQGKFRELKQLRKAGVITRRAQGFIQLDGLRQSKLGYFC</sequence>
<evidence type="ECO:0000256" key="2">
    <source>
        <dbReference type="ARBA" id="ARBA00022723"/>
    </source>
</evidence>
<dbReference type="InterPro" id="IPR010994">
    <property type="entry name" value="RuvA_2-like"/>
</dbReference>
<feature type="domain" description="Radical SAM core" evidence="5">
    <location>
        <begin position="45"/>
        <end position="273"/>
    </location>
</feature>
<dbReference type="InterPro" id="IPR006638">
    <property type="entry name" value="Elp3/MiaA/NifB-like_rSAM"/>
</dbReference>
<dbReference type="SMART" id="SM00729">
    <property type="entry name" value="Elp3"/>
    <property type="match status" value="1"/>
</dbReference>
<dbReference type="InterPro" id="IPR013785">
    <property type="entry name" value="Aldolase_TIM"/>
</dbReference>
<protein>
    <submittedName>
        <fullName evidence="6">Helix-hairpin-helix domain-containing protein</fullName>
    </submittedName>
</protein>
<keyword evidence="2" id="KW-0479">Metal-binding</keyword>
<evidence type="ECO:0000259" key="5">
    <source>
        <dbReference type="PROSITE" id="PS51918"/>
    </source>
</evidence>
<dbReference type="SFLD" id="SFLDS00029">
    <property type="entry name" value="Radical_SAM"/>
    <property type="match status" value="1"/>
</dbReference>
<comment type="caution">
    <text evidence="6">The sequence shown here is derived from an EMBL/GenBank/DDBJ whole genome shotgun (WGS) entry which is preliminary data.</text>
</comment>
<evidence type="ECO:0000256" key="1">
    <source>
        <dbReference type="ARBA" id="ARBA00022691"/>
    </source>
</evidence>
<evidence type="ECO:0000313" key="7">
    <source>
        <dbReference type="Proteomes" id="UP000809243"/>
    </source>
</evidence>
<dbReference type="Gene3D" id="1.10.150.320">
    <property type="entry name" value="Photosystem II 12 kDa extrinsic protein"/>
    <property type="match status" value="1"/>
</dbReference>
<dbReference type="InterPro" id="IPR007197">
    <property type="entry name" value="rSAM"/>
</dbReference>
<dbReference type="SUPFAM" id="SSF102114">
    <property type="entry name" value="Radical SAM enzymes"/>
    <property type="match status" value="1"/>
</dbReference>
<keyword evidence="1" id="KW-0949">S-adenosyl-L-methionine</keyword>
<evidence type="ECO:0000313" key="6">
    <source>
        <dbReference type="EMBL" id="MBN2067014.1"/>
    </source>
</evidence>
<dbReference type="Pfam" id="PF04055">
    <property type="entry name" value="Radical_SAM"/>
    <property type="match status" value="1"/>
</dbReference>
<dbReference type="Gene3D" id="3.20.20.70">
    <property type="entry name" value="Aldolase class I"/>
    <property type="match status" value="1"/>
</dbReference>
<dbReference type="Proteomes" id="UP000809243">
    <property type="component" value="Unassembled WGS sequence"/>
</dbReference>
<reference evidence="6" key="1">
    <citation type="submission" date="2021-01" db="EMBL/GenBank/DDBJ databases">
        <title>Active Sulfur Cycling in an Early Earth Analoge.</title>
        <authorList>
            <person name="Hahn C.R."/>
            <person name="Youssef N.H."/>
            <person name="Elshahed M."/>
        </authorList>
    </citation>
    <scope>NUCLEOTIDE SEQUENCE</scope>
    <source>
        <strain evidence="6">Zod_Metabat.1151</strain>
    </source>
</reference>
<dbReference type="CDD" id="cd01335">
    <property type="entry name" value="Radical_SAM"/>
    <property type="match status" value="1"/>
</dbReference>
<dbReference type="GO" id="GO:0046872">
    <property type="term" value="F:metal ion binding"/>
    <property type="evidence" value="ECO:0007669"/>
    <property type="project" value="UniProtKB-KW"/>
</dbReference>
<keyword evidence="4" id="KW-0411">Iron-sulfur</keyword>